<dbReference type="GO" id="GO:0005634">
    <property type="term" value="C:nucleus"/>
    <property type="evidence" value="ECO:0007669"/>
    <property type="project" value="UniProtKB-SubCell"/>
</dbReference>
<reference evidence="9" key="1">
    <citation type="submission" date="2022-03" db="EMBL/GenBank/DDBJ databases">
        <authorList>
            <person name="Martin C."/>
        </authorList>
    </citation>
    <scope>NUCLEOTIDE SEQUENCE</scope>
</reference>
<feature type="compositionally biased region" description="Basic and acidic residues" evidence="7">
    <location>
        <begin position="256"/>
        <end position="271"/>
    </location>
</feature>
<dbReference type="Gene3D" id="2.60.120.650">
    <property type="entry name" value="Cupin"/>
    <property type="match status" value="1"/>
</dbReference>
<dbReference type="Proteomes" id="UP000749559">
    <property type="component" value="Unassembled WGS sequence"/>
</dbReference>
<dbReference type="GO" id="GO:0051864">
    <property type="term" value="F:histone H3K36 demethylase activity"/>
    <property type="evidence" value="ECO:0007669"/>
    <property type="project" value="TreeGrafter"/>
</dbReference>
<protein>
    <recommendedName>
        <fullName evidence="8">JmjC domain-containing protein</fullName>
    </recommendedName>
</protein>
<evidence type="ECO:0000313" key="9">
    <source>
        <dbReference type="EMBL" id="CAH1779520.1"/>
    </source>
</evidence>
<organism evidence="9 10">
    <name type="scientific">Owenia fusiformis</name>
    <name type="common">Polychaete worm</name>
    <dbReference type="NCBI Taxonomy" id="6347"/>
    <lineage>
        <taxon>Eukaryota</taxon>
        <taxon>Metazoa</taxon>
        <taxon>Spiralia</taxon>
        <taxon>Lophotrochozoa</taxon>
        <taxon>Annelida</taxon>
        <taxon>Polychaeta</taxon>
        <taxon>Sedentaria</taxon>
        <taxon>Canalipalpata</taxon>
        <taxon>Sabellida</taxon>
        <taxon>Oweniida</taxon>
        <taxon>Oweniidae</taxon>
        <taxon>Owenia</taxon>
    </lineage>
</organism>
<dbReference type="AlphaFoldDB" id="A0A8J1XTM5"/>
<dbReference type="PANTHER" id="PTHR12461">
    <property type="entry name" value="HYPOXIA-INDUCIBLE FACTOR 1 ALPHA INHIBITOR-RELATED"/>
    <property type="match status" value="1"/>
</dbReference>
<name>A0A8J1XTM5_OWEFU</name>
<keyword evidence="4" id="KW-0560">Oxidoreductase</keyword>
<evidence type="ECO:0000313" key="10">
    <source>
        <dbReference type="Proteomes" id="UP000749559"/>
    </source>
</evidence>
<dbReference type="EMBL" id="CAIIXF020000003">
    <property type="protein sequence ID" value="CAH1779520.1"/>
    <property type="molecule type" value="Genomic_DNA"/>
</dbReference>
<keyword evidence="3" id="KW-0479">Metal-binding</keyword>
<evidence type="ECO:0000259" key="8">
    <source>
        <dbReference type="PROSITE" id="PS51184"/>
    </source>
</evidence>
<dbReference type="GO" id="GO:0046872">
    <property type="term" value="F:metal ion binding"/>
    <property type="evidence" value="ECO:0007669"/>
    <property type="project" value="UniProtKB-KW"/>
</dbReference>
<evidence type="ECO:0000256" key="3">
    <source>
        <dbReference type="ARBA" id="ARBA00022723"/>
    </source>
</evidence>
<evidence type="ECO:0000256" key="6">
    <source>
        <dbReference type="ARBA" id="ARBA00023242"/>
    </source>
</evidence>
<keyword evidence="5" id="KW-0408">Iron</keyword>
<evidence type="ECO:0000256" key="7">
    <source>
        <dbReference type="SAM" id="MobiDB-lite"/>
    </source>
</evidence>
<accession>A0A8J1XTM5</accession>
<evidence type="ECO:0000256" key="1">
    <source>
        <dbReference type="ARBA" id="ARBA00001954"/>
    </source>
</evidence>
<feature type="region of interest" description="Disordered" evidence="7">
    <location>
        <begin position="256"/>
        <end position="280"/>
    </location>
</feature>
<gene>
    <name evidence="9" type="ORF">OFUS_LOCUS6321</name>
</gene>
<feature type="region of interest" description="Disordered" evidence="7">
    <location>
        <begin position="158"/>
        <end position="192"/>
    </location>
</feature>
<comment type="cofactor">
    <cofactor evidence="1">
        <name>Fe(2+)</name>
        <dbReference type="ChEBI" id="CHEBI:29033"/>
    </cofactor>
</comment>
<keyword evidence="6" id="KW-0539">Nucleus</keyword>
<dbReference type="FunFam" id="2.60.120.650:FF:000061">
    <property type="entry name" value="Glucosamine 6-phosphate N-acetyltransferase"/>
    <property type="match status" value="1"/>
</dbReference>
<dbReference type="Pfam" id="PF13621">
    <property type="entry name" value="Cupin_8"/>
    <property type="match status" value="1"/>
</dbReference>
<evidence type="ECO:0000256" key="2">
    <source>
        <dbReference type="ARBA" id="ARBA00004123"/>
    </source>
</evidence>
<dbReference type="SMART" id="SM00558">
    <property type="entry name" value="JmjC"/>
    <property type="match status" value="1"/>
</dbReference>
<proteinExistence type="predicted"/>
<evidence type="ECO:0000256" key="5">
    <source>
        <dbReference type="ARBA" id="ARBA00023004"/>
    </source>
</evidence>
<feature type="domain" description="JmjC" evidence="8">
    <location>
        <begin position="421"/>
        <end position="555"/>
    </location>
</feature>
<evidence type="ECO:0000256" key="4">
    <source>
        <dbReference type="ARBA" id="ARBA00023002"/>
    </source>
</evidence>
<dbReference type="SUPFAM" id="SSF51197">
    <property type="entry name" value="Clavaminate synthase-like"/>
    <property type="match status" value="1"/>
</dbReference>
<comment type="caution">
    <text evidence="9">The sequence shown here is derived from an EMBL/GenBank/DDBJ whole genome shotgun (WGS) entry which is preliminary data.</text>
</comment>
<sequence length="555" mass="63539">MDGNKEDKDLQGISNDKFQEIQTDKIPVDKVQGIAFDKVQEIPVDKVQGLPIELQKIIPSRPSLQLDCIEEATVGKAFYTLFNRVIAKLFQGDFKRCHSLSSALLDYTWEKLNTGHWKDVNIQWRYAYTYGSLFKTICEVAMVTNEVTITTHDIDEPTNEVDMTTKGDISIDSMPTSKSENNDKHNDTTEQSLQETVIPKYDESHIENKLTGLQSAIKTCDMGLLMGAPVLDNILSKIVTCLQMLHSNWSNHDNRDHKVSHTTHKADHDQSTDVNNELNEPKLKKPKMGIHVMIDPVKAIPRLECPSLETFRNLYMDKEAPVILERTVTHWPALSNRQWSVNYIKKIAGCRTVPIELGSKYTADEWSQSLMTIADFIDKYIDIKYDYDDTQTLKNLDGGSGSSNTNNTPPIGYLAQHQLFDQVPELRDDIYIPDYCCLGNNDDIDINAWFGPRGTISPLHQDPKHNFLTQVVGEKYIRLYSVENTPYLYPHDDKILFNTSQVDIENPDLEKFPLFEKAVFTECVLRPGDMLYIPPKCWHFVRSLSTSFSVSFWWN</sequence>
<dbReference type="InterPro" id="IPR041667">
    <property type="entry name" value="Cupin_8"/>
</dbReference>
<dbReference type="PANTHER" id="PTHR12461:SF106">
    <property type="entry name" value="BIFUNCTIONAL PEPTIDASE AND ARGINYL-HYDROXYLASE JMJD5"/>
    <property type="match status" value="1"/>
</dbReference>
<dbReference type="InterPro" id="IPR003347">
    <property type="entry name" value="JmjC_dom"/>
</dbReference>
<dbReference type="OrthoDB" id="47172at2759"/>
<comment type="subcellular location">
    <subcellularLocation>
        <location evidence="2">Nucleus</location>
    </subcellularLocation>
</comment>
<dbReference type="PROSITE" id="PS51184">
    <property type="entry name" value="JMJC"/>
    <property type="match status" value="1"/>
</dbReference>
<keyword evidence="10" id="KW-1185">Reference proteome</keyword>